<gene>
    <name evidence="3" type="ORF">EYR41_011654</name>
</gene>
<reference evidence="3 4" key="1">
    <citation type="submission" date="2019-03" db="EMBL/GenBank/DDBJ databases">
        <title>Nematode-trapping fungi genome.</title>
        <authorList>
            <person name="Vidal-Diez De Ulzurrun G."/>
        </authorList>
    </citation>
    <scope>NUCLEOTIDE SEQUENCE [LARGE SCALE GENOMIC DNA]</scope>
    <source>
        <strain evidence="3 4">TWF154</strain>
    </source>
</reference>
<dbReference type="Gene3D" id="1.25.40.20">
    <property type="entry name" value="Ankyrin repeat-containing domain"/>
    <property type="match status" value="1"/>
</dbReference>
<dbReference type="InterPro" id="IPR036770">
    <property type="entry name" value="Ankyrin_rpt-contain_sf"/>
</dbReference>
<evidence type="ECO:0000313" key="3">
    <source>
        <dbReference type="EMBL" id="TGJ63759.1"/>
    </source>
</evidence>
<comment type="caution">
    <text evidence="3">The sequence shown here is derived from an EMBL/GenBank/DDBJ whole genome shotgun (WGS) entry which is preliminary data.</text>
</comment>
<dbReference type="PROSITE" id="PS50297">
    <property type="entry name" value="ANK_REP_REGION"/>
    <property type="match status" value="1"/>
</dbReference>
<dbReference type="InterPro" id="IPR035994">
    <property type="entry name" value="Nucleoside_phosphorylase_sf"/>
</dbReference>
<feature type="repeat" description="ANK" evidence="1">
    <location>
        <begin position="146"/>
        <end position="185"/>
    </location>
</feature>
<dbReference type="PROSITE" id="PS50088">
    <property type="entry name" value="ANK_REPEAT"/>
    <property type="match status" value="2"/>
</dbReference>
<dbReference type="InterPro" id="IPR002110">
    <property type="entry name" value="Ankyrin_rpt"/>
</dbReference>
<keyword evidence="1" id="KW-0040">ANK repeat</keyword>
<dbReference type="GO" id="GO:0003824">
    <property type="term" value="F:catalytic activity"/>
    <property type="evidence" value="ECO:0007669"/>
    <property type="project" value="InterPro"/>
</dbReference>
<protein>
    <submittedName>
        <fullName evidence="3">Uncharacterized protein</fullName>
    </submittedName>
</protein>
<dbReference type="EMBL" id="SOZJ01000008">
    <property type="protein sequence ID" value="TGJ63759.1"/>
    <property type="molecule type" value="Genomic_DNA"/>
</dbReference>
<evidence type="ECO:0000256" key="2">
    <source>
        <dbReference type="SAM" id="MobiDB-lite"/>
    </source>
</evidence>
<dbReference type="SUPFAM" id="SSF53167">
    <property type="entry name" value="Purine and uridine phosphorylases"/>
    <property type="match status" value="1"/>
</dbReference>
<proteinExistence type="predicted"/>
<dbReference type="SMART" id="SM00248">
    <property type="entry name" value="ANK"/>
    <property type="match status" value="2"/>
</dbReference>
<dbReference type="GO" id="GO:0009116">
    <property type="term" value="P:nucleoside metabolic process"/>
    <property type="evidence" value="ECO:0007669"/>
    <property type="project" value="InterPro"/>
</dbReference>
<evidence type="ECO:0000256" key="1">
    <source>
        <dbReference type="PROSITE-ProRule" id="PRU00023"/>
    </source>
</evidence>
<sequence length="230" mass="25483">MNAIAKPTTAQVLEPPPKPKSHHDYTVGWVCALPKEQTVAFAMLDKQHPDLPIPLTDKNSYILGEIHDHNVVIACLPSGQIGNNPAVAVATQMINTFQSIRWLGADIEAGDNRGRTSLLRTVNIKNLKIAELLLKRGANIEARDNQGRTPLLLAVLDATSQCWVKHYLMVELLRSRGANPEAENNKGQTPKSVALKYGNRRIIGFLDMAPNPYRKFPVDIDQQFVVCGYD</sequence>
<dbReference type="AlphaFoldDB" id="A0A8H2DTQ2"/>
<dbReference type="SUPFAM" id="SSF48403">
    <property type="entry name" value="Ankyrin repeat"/>
    <property type="match status" value="1"/>
</dbReference>
<dbReference type="PANTHER" id="PTHR46082:SF11">
    <property type="entry name" value="AAA+ ATPASE DOMAIN-CONTAINING PROTEIN-RELATED"/>
    <property type="match status" value="1"/>
</dbReference>
<dbReference type="Pfam" id="PF12796">
    <property type="entry name" value="Ank_2"/>
    <property type="match status" value="1"/>
</dbReference>
<dbReference type="Gene3D" id="3.40.50.1580">
    <property type="entry name" value="Nucleoside phosphorylase domain"/>
    <property type="match status" value="1"/>
</dbReference>
<evidence type="ECO:0000313" key="4">
    <source>
        <dbReference type="Proteomes" id="UP000297595"/>
    </source>
</evidence>
<organism evidence="3 4">
    <name type="scientific">Orbilia oligospora</name>
    <name type="common">Nematode-trapping fungus</name>
    <name type="synonym">Arthrobotrys oligospora</name>
    <dbReference type="NCBI Taxonomy" id="2813651"/>
    <lineage>
        <taxon>Eukaryota</taxon>
        <taxon>Fungi</taxon>
        <taxon>Dikarya</taxon>
        <taxon>Ascomycota</taxon>
        <taxon>Pezizomycotina</taxon>
        <taxon>Orbiliomycetes</taxon>
        <taxon>Orbiliales</taxon>
        <taxon>Orbiliaceae</taxon>
        <taxon>Orbilia</taxon>
    </lineage>
</organism>
<name>A0A8H2DTQ2_ORBOL</name>
<feature type="region of interest" description="Disordered" evidence="2">
    <location>
        <begin position="1"/>
        <end position="20"/>
    </location>
</feature>
<dbReference type="PANTHER" id="PTHR46082">
    <property type="entry name" value="ATP/GTP-BINDING PROTEIN-RELATED"/>
    <property type="match status" value="1"/>
</dbReference>
<feature type="repeat" description="ANK" evidence="1">
    <location>
        <begin position="113"/>
        <end position="145"/>
    </location>
</feature>
<dbReference type="Proteomes" id="UP000297595">
    <property type="component" value="Unassembled WGS sequence"/>
</dbReference>
<dbReference type="InterPro" id="IPR053137">
    <property type="entry name" value="NLR-like"/>
</dbReference>
<accession>A0A8H2DTQ2</accession>